<dbReference type="AlphaFoldDB" id="A0A077Z5U6"/>
<evidence type="ECO:0000313" key="2">
    <source>
        <dbReference type="EMBL" id="CDW54060.1"/>
    </source>
</evidence>
<keyword evidence="3" id="KW-1185">Reference proteome</keyword>
<feature type="domain" description="DUF5648" evidence="1">
    <location>
        <begin position="23"/>
        <end position="111"/>
    </location>
</feature>
<evidence type="ECO:0000259" key="1">
    <source>
        <dbReference type="Pfam" id="PF18885"/>
    </source>
</evidence>
<proteinExistence type="predicted"/>
<evidence type="ECO:0000313" key="3">
    <source>
        <dbReference type="Proteomes" id="UP000030665"/>
    </source>
</evidence>
<sequence>MNTNYYGPIGEIALQTNRDCALAKPVYRMYAESLNSEFLTINTTVRQQAIKLGYKDLGIIGSAVARKNDCEATIPLYAFVKKTGEIIQLEEGQDSMAMQADYMYNPNGISFWMWDEKDRDD</sequence>
<protein>
    <recommendedName>
        <fullName evidence="1">DUF5648 domain-containing protein</fullName>
    </recommendedName>
</protein>
<dbReference type="EMBL" id="HG805879">
    <property type="protein sequence ID" value="CDW54060.1"/>
    <property type="molecule type" value="Genomic_DNA"/>
</dbReference>
<reference evidence="2" key="2">
    <citation type="submission" date="2014-03" db="EMBL/GenBank/DDBJ databases">
        <title>The whipworm genome and dual-species transcriptomics of an intimate host-pathogen interaction.</title>
        <authorList>
            <person name="Foth B.J."/>
            <person name="Tsai I.J."/>
            <person name="Reid A.J."/>
            <person name="Bancroft A.J."/>
            <person name="Nichol S."/>
            <person name="Tracey A."/>
            <person name="Holroyd N."/>
            <person name="Cotton J.A."/>
            <person name="Stanley E.J."/>
            <person name="Zarowiecki M."/>
            <person name="Liu J.Z."/>
            <person name="Huckvale T."/>
            <person name="Cooper P.J."/>
            <person name="Grencis R.K."/>
            <person name="Berriman M."/>
        </authorList>
    </citation>
    <scope>NUCLEOTIDE SEQUENCE [LARGE SCALE GENOMIC DNA]</scope>
</reference>
<gene>
    <name evidence="2" type="ORF">TTRE_0000232901</name>
</gene>
<dbReference type="Proteomes" id="UP000030665">
    <property type="component" value="Unassembled WGS sequence"/>
</dbReference>
<reference evidence="2" key="1">
    <citation type="submission" date="2014-01" db="EMBL/GenBank/DDBJ databases">
        <authorList>
            <person name="Aslett M."/>
        </authorList>
    </citation>
    <scope>NUCLEOTIDE SEQUENCE</scope>
</reference>
<accession>A0A077Z5U6</accession>
<dbReference type="Pfam" id="PF18885">
    <property type="entry name" value="DUF5648"/>
    <property type="match status" value="1"/>
</dbReference>
<dbReference type="InterPro" id="IPR043708">
    <property type="entry name" value="DUF5648"/>
</dbReference>
<organism evidence="2 3">
    <name type="scientific">Trichuris trichiura</name>
    <name type="common">Whipworm</name>
    <name type="synonym">Trichocephalus trichiurus</name>
    <dbReference type="NCBI Taxonomy" id="36087"/>
    <lineage>
        <taxon>Eukaryota</taxon>
        <taxon>Metazoa</taxon>
        <taxon>Ecdysozoa</taxon>
        <taxon>Nematoda</taxon>
        <taxon>Enoplea</taxon>
        <taxon>Dorylaimia</taxon>
        <taxon>Trichinellida</taxon>
        <taxon>Trichuridae</taxon>
        <taxon>Trichuris</taxon>
    </lineage>
</organism>
<name>A0A077Z5U6_TRITR</name>
<dbReference type="STRING" id="36087.A0A077Z5U6"/>